<evidence type="ECO:0000256" key="2">
    <source>
        <dbReference type="SAM" id="Phobius"/>
    </source>
</evidence>
<dbReference type="InterPro" id="IPR023214">
    <property type="entry name" value="HAD_sf"/>
</dbReference>
<feature type="compositionally biased region" description="Polar residues" evidence="1">
    <location>
        <begin position="161"/>
        <end position="175"/>
    </location>
</feature>
<dbReference type="Pfam" id="PF03031">
    <property type="entry name" value="NIF"/>
    <property type="match status" value="1"/>
</dbReference>
<feature type="compositionally biased region" description="Low complexity" evidence="1">
    <location>
        <begin position="1"/>
        <end position="18"/>
    </location>
</feature>
<evidence type="ECO:0000259" key="3">
    <source>
        <dbReference type="PROSITE" id="PS50969"/>
    </source>
</evidence>
<feature type="region of interest" description="Disordered" evidence="1">
    <location>
        <begin position="1"/>
        <end position="48"/>
    </location>
</feature>
<accession>A0A7H9B210</accession>
<protein>
    <recommendedName>
        <fullName evidence="3">FCP1 homology domain-containing protein</fullName>
    </recommendedName>
</protein>
<dbReference type="InterPro" id="IPR050365">
    <property type="entry name" value="TIM50"/>
</dbReference>
<dbReference type="GO" id="GO:0016791">
    <property type="term" value="F:phosphatase activity"/>
    <property type="evidence" value="ECO:0007669"/>
    <property type="project" value="InterPro"/>
</dbReference>
<feature type="region of interest" description="Disordered" evidence="1">
    <location>
        <begin position="161"/>
        <end position="194"/>
    </location>
</feature>
<evidence type="ECO:0000256" key="1">
    <source>
        <dbReference type="SAM" id="MobiDB-lite"/>
    </source>
</evidence>
<sequence>MNALSYISSNLQSSNQQDDSGDYSEVQNEEAGCSSAADGGGEGEGSSAKQQVGIRTRIRLVVWSIVLFCPHYLILKPTQFLWFLVTSPLMLIEYGVKSKLHKNRNKGGGQESSGALAATKSEVSSTLAKISENDEDDLSGGGELYLQRDFVKGSLLQTTATPARNSKANGGNLSATGHAHARSSGRSDTSSGNVLGTKKMGRFLFPKKLIPKSVLNAQRRKILVMDLDETLIHSASRNTSHSNSSQGHMVEVRFAVSGVSTLYYVHKRPYCDLFLSKVSKWYDLVVFTASMKEYADPVIDWLESSIPGNFTKRLYRNNCILRDGVGYIKDLSILCGNSNQMAVANLNGGGLGEIILVDNSPVSYALNVDNAIQVEGWISDPSDTDLLTLLPFLEALRYTTDVRDILALKNGEQAFS</sequence>
<dbReference type="FunFam" id="3.40.50.1000:FF:000199">
    <property type="entry name" value="Nuclear envelope morphology"/>
    <property type="match status" value="1"/>
</dbReference>
<keyword evidence="2" id="KW-0812">Transmembrane</keyword>
<dbReference type="SUPFAM" id="SSF56784">
    <property type="entry name" value="HAD-like"/>
    <property type="match status" value="1"/>
</dbReference>
<gene>
    <name evidence="4" type="ORF">HG535_0D03930</name>
</gene>
<dbReference type="InterPro" id="IPR004274">
    <property type="entry name" value="FCP1_dom"/>
</dbReference>
<evidence type="ECO:0000313" key="4">
    <source>
        <dbReference type="EMBL" id="QLG72685.1"/>
    </source>
</evidence>
<feature type="compositionally biased region" description="Polar residues" evidence="1">
    <location>
        <begin position="184"/>
        <end position="194"/>
    </location>
</feature>
<feature type="transmembrane region" description="Helical" evidence="2">
    <location>
        <begin position="58"/>
        <end position="74"/>
    </location>
</feature>
<dbReference type="PANTHER" id="PTHR12210">
    <property type="entry name" value="DULLARD PROTEIN PHOSPHATASE"/>
    <property type="match status" value="1"/>
</dbReference>
<dbReference type="KEGG" id="zmk:HG535_0D03930"/>
<dbReference type="SMART" id="SM00577">
    <property type="entry name" value="CPDc"/>
    <property type="match status" value="1"/>
</dbReference>
<dbReference type="InterPro" id="IPR036412">
    <property type="entry name" value="HAD-like_sf"/>
</dbReference>
<evidence type="ECO:0000313" key="5">
    <source>
        <dbReference type="Proteomes" id="UP000509704"/>
    </source>
</evidence>
<dbReference type="AlphaFoldDB" id="A0A7H9B210"/>
<dbReference type="Proteomes" id="UP000509704">
    <property type="component" value="Chromosome 4"/>
</dbReference>
<dbReference type="NCBIfam" id="TIGR02251">
    <property type="entry name" value="HIF-SF_euk"/>
    <property type="match status" value="1"/>
</dbReference>
<name>A0A7H9B210_ZYGMR</name>
<dbReference type="GeneID" id="59236409"/>
<dbReference type="OrthoDB" id="277011at2759"/>
<feature type="domain" description="FCP1 homology" evidence="3">
    <location>
        <begin position="216"/>
        <end position="396"/>
    </location>
</feature>
<reference evidence="4 5" key="1">
    <citation type="submission" date="2020-07" db="EMBL/GenBank/DDBJ databases">
        <title>The yeast mating-type switching endonuclease HO is a domesticated member of an unorthodox homing genetic element family.</title>
        <authorList>
            <person name="Coughlan A.Y."/>
            <person name="Lombardi L."/>
            <person name="Braun-Galleani S."/>
            <person name="Martos A.R."/>
            <person name="Galeote V."/>
            <person name="Bigey F."/>
            <person name="Dequin S."/>
            <person name="Byrne K.P."/>
            <person name="Wolfe K.H."/>
        </authorList>
    </citation>
    <scope>NUCLEOTIDE SEQUENCE [LARGE SCALE GENOMIC DNA]</scope>
    <source>
        <strain evidence="4 5">NRRL Y-6702</strain>
    </source>
</reference>
<keyword evidence="2" id="KW-1133">Transmembrane helix</keyword>
<dbReference type="Gene3D" id="3.40.50.1000">
    <property type="entry name" value="HAD superfamily/HAD-like"/>
    <property type="match status" value="1"/>
</dbReference>
<dbReference type="PROSITE" id="PS50969">
    <property type="entry name" value="FCP1"/>
    <property type="match status" value="1"/>
</dbReference>
<dbReference type="InterPro" id="IPR011948">
    <property type="entry name" value="Dullard_phosphatase"/>
</dbReference>
<organism evidence="4 5">
    <name type="scientific">Zygotorulaspora mrakii</name>
    <name type="common">Zygosaccharomyces mrakii</name>
    <dbReference type="NCBI Taxonomy" id="42260"/>
    <lineage>
        <taxon>Eukaryota</taxon>
        <taxon>Fungi</taxon>
        <taxon>Dikarya</taxon>
        <taxon>Ascomycota</taxon>
        <taxon>Saccharomycotina</taxon>
        <taxon>Saccharomycetes</taxon>
        <taxon>Saccharomycetales</taxon>
        <taxon>Saccharomycetaceae</taxon>
        <taxon>Zygotorulaspora</taxon>
    </lineage>
</organism>
<keyword evidence="2" id="KW-0472">Membrane</keyword>
<dbReference type="RefSeq" id="XP_037144413.1">
    <property type="nucleotide sequence ID" value="XM_037288518.1"/>
</dbReference>
<dbReference type="EMBL" id="CP058607">
    <property type="protein sequence ID" value="QLG72685.1"/>
    <property type="molecule type" value="Genomic_DNA"/>
</dbReference>
<keyword evidence="5" id="KW-1185">Reference proteome</keyword>
<dbReference type="CDD" id="cd07521">
    <property type="entry name" value="HAD_FCP1-like"/>
    <property type="match status" value="1"/>
</dbReference>
<proteinExistence type="predicted"/>